<evidence type="ECO:0000313" key="2">
    <source>
        <dbReference type="Proteomes" id="UP000664545"/>
    </source>
</evidence>
<gene>
    <name evidence="1" type="ORF">JYB65_10590</name>
</gene>
<protein>
    <recommendedName>
        <fullName evidence="3">Ethanolamine utilization protein</fullName>
    </recommendedName>
</protein>
<dbReference type="RefSeq" id="WP_206582646.1">
    <property type="nucleotide sequence ID" value="NZ_JAFJZZ010000004.1"/>
</dbReference>
<organism evidence="1 2">
    <name type="scientific">Clostridium aminobutyricum</name>
    <dbReference type="NCBI Taxonomy" id="33953"/>
    <lineage>
        <taxon>Bacteria</taxon>
        <taxon>Bacillati</taxon>
        <taxon>Bacillota</taxon>
        <taxon>Clostridia</taxon>
        <taxon>Eubacteriales</taxon>
        <taxon>Clostridiaceae</taxon>
        <taxon>Clostridium</taxon>
    </lineage>
</organism>
<evidence type="ECO:0000313" key="1">
    <source>
        <dbReference type="EMBL" id="MBN7773811.1"/>
    </source>
</evidence>
<evidence type="ECO:0008006" key="3">
    <source>
        <dbReference type="Google" id="ProtNLM"/>
    </source>
</evidence>
<dbReference type="AlphaFoldDB" id="A0A939D9T7"/>
<name>A0A939D9T7_CLOAM</name>
<dbReference type="Proteomes" id="UP000664545">
    <property type="component" value="Unassembled WGS sequence"/>
</dbReference>
<accession>A0A939D9T7</accession>
<comment type="caution">
    <text evidence="1">The sequence shown here is derived from an EMBL/GenBank/DDBJ whole genome shotgun (WGS) entry which is preliminary data.</text>
</comment>
<reference evidence="1" key="1">
    <citation type="submission" date="2021-02" db="EMBL/GenBank/DDBJ databases">
        <title>Abyssanaerobacter marinus gen.nov., sp., nov, anaerobic bacterium isolated from the Onnuri vent field of Indian Ocean and suggestion of Mogibacteriaceae fam. nov., and proposal of reclassification of ambiguous this family's genus member.</title>
        <authorList>
            <person name="Kim Y.J."/>
            <person name="Yang J.-A."/>
        </authorList>
    </citation>
    <scope>NUCLEOTIDE SEQUENCE</scope>
    <source>
        <strain evidence="1">DSM 2634</strain>
    </source>
</reference>
<keyword evidence="2" id="KW-1185">Reference proteome</keyword>
<dbReference type="EMBL" id="JAFJZZ010000004">
    <property type="protein sequence ID" value="MBN7773811.1"/>
    <property type="molecule type" value="Genomic_DNA"/>
</dbReference>
<sequence length="250" mass="28151">MEFKELVEQIAVKVAERIAELEESLQIEAPSSVELCPKPKILILTEDHGTACHELLEKESLKHKFEIICALNEEYQCDSQQFDRIVLGSFSNTSLGKIAEGIGDTPFTQAVMKAILLGKQLIVPNEEMELFQYRETAPKLYYGRMMQKIEFLKNIGIQFCNADQLESILLGNEGVPEKKSCTGEPAKEVAEVCENKSGGSVKFEKRIITERDIRTAYEQHATQICIAQKTIITDLAREYAEQRGISFTIG</sequence>
<proteinExistence type="predicted"/>